<dbReference type="Gene3D" id="1.10.287.130">
    <property type="match status" value="1"/>
</dbReference>
<accession>A0ABT7T072</accession>
<evidence type="ECO:0000256" key="4">
    <source>
        <dbReference type="ARBA" id="ARBA00022679"/>
    </source>
</evidence>
<dbReference type="InterPro" id="IPR005467">
    <property type="entry name" value="His_kinase_dom"/>
</dbReference>
<keyword evidence="7" id="KW-0378">Hydrolase</keyword>
<sequence length="367" mass="41958">MSAVKLEPSNLLDNLNTAVVIINADFNICYANFSAQRLFERSLNQILNSDLRDYFLNRSIQEERLLKALQTGEEFTENEIQLCFRDKRFVLADITVTGISIDEIEHLMFEVRRIDKQKRISQETLQHAQQHAARELIRGLAHEIKNPLGGIRGAAQLLGRSLATDEHREFTEMIIEQADRLRNLVDRLLGPNTLPRLRECNLHQCIERVRALVSADELLHVNVVRDYDPSIPDLIIDPDMIEQAVLNIVRNAQQALYEDHIENPTIELITRIERKMTIHGNRYPLCAVIKIIDNGKGIPTELRDTLFYPMVTSKSEGSGLGLSISQTLIDHHNGKIEFDSRPGKTEFSIYIPILSEQERMTANYAGK</sequence>
<keyword evidence="10" id="KW-0535">Nitrogen fixation</keyword>
<proteinExistence type="predicted"/>
<evidence type="ECO:0000259" key="15">
    <source>
        <dbReference type="PROSITE" id="PS50109"/>
    </source>
</evidence>
<evidence type="ECO:0000256" key="14">
    <source>
        <dbReference type="ARBA" id="ARBA00043094"/>
    </source>
</evidence>
<dbReference type="InterPro" id="IPR004358">
    <property type="entry name" value="Sig_transdc_His_kin-like_C"/>
</dbReference>
<evidence type="ECO:0000256" key="9">
    <source>
        <dbReference type="ARBA" id="ARBA00023012"/>
    </source>
</evidence>
<evidence type="ECO:0000256" key="2">
    <source>
        <dbReference type="ARBA" id="ARBA00012438"/>
    </source>
</evidence>
<dbReference type="InterPro" id="IPR003594">
    <property type="entry name" value="HATPase_dom"/>
</dbReference>
<dbReference type="InterPro" id="IPR036097">
    <property type="entry name" value="HisK_dim/P_sf"/>
</dbReference>
<organism evidence="16 17">
    <name type="scientific">Alteromonas arenosi</name>
    <dbReference type="NCBI Taxonomy" id="3055817"/>
    <lineage>
        <taxon>Bacteria</taxon>
        <taxon>Pseudomonadati</taxon>
        <taxon>Pseudomonadota</taxon>
        <taxon>Gammaproteobacteria</taxon>
        <taxon>Alteromonadales</taxon>
        <taxon>Alteromonadaceae</taxon>
        <taxon>Alteromonas/Salinimonas group</taxon>
        <taxon>Alteromonas</taxon>
    </lineage>
</organism>
<feature type="domain" description="Histidine kinase" evidence="15">
    <location>
        <begin position="139"/>
        <end position="355"/>
    </location>
</feature>
<keyword evidence="5" id="KW-0547">Nucleotide-binding</keyword>
<evidence type="ECO:0000313" key="16">
    <source>
        <dbReference type="EMBL" id="MDM7861838.1"/>
    </source>
</evidence>
<reference evidence="16 17" key="1">
    <citation type="submission" date="2023-06" db="EMBL/GenBank/DDBJ databases">
        <title>Alteromonas sp. ASW11-36 isolated from intertidal sand.</title>
        <authorList>
            <person name="Li Y."/>
        </authorList>
    </citation>
    <scope>NUCLEOTIDE SEQUENCE [LARGE SCALE GENOMIC DNA]</scope>
    <source>
        <strain evidence="16 17">ASW11-36</strain>
    </source>
</reference>
<keyword evidence="6" id="KW-0418">Kinase</keyword>
<dbReference type="Proteomes" id="UP001234343">
    <property type="component" value="Unassembled WGS sequence"/>
</dbReference>
<dbReference type="PROSITE" id="PS50109">
    <property type="entry name" value="HIS_KIN"/>
    <property type="match status" value="1"/>
</dbReference>
<comment type="caution">
    <text evidence="16">The sequence shown here is derived from an EMBL/GenBank/DDBJ whole genome shotgun (WGS) entry which is preliminary data.</text>
</comment>
<gene>
    <name evidence="16" type="primary">glnL</name>
    <name evidence="16" type="ORF">QTP81_14640</name>
</gene>
<evidence type="ECO:0000256" key="8">
    <source>
        <dbReference type="ARBA" id="ARBA00022840"/>
    </source>
</evidence>
<dbReference type="SMART" id="SM00387">
    <property type="entry name" value="HATPase_c"/>
    <property type="match status" value="1"/>
</dbReference>
<keyword evidence="8" id="KW-0067">ATP-binding</keyword>
<evidence type="ECO:0000256" key="3">
    <source>
        <dbReference type="ARBA" id="ARBA00022553"/>
    </source>
</evidence>
<dbReference type="SMART" id="SM00091">
    <property type="entry name" value="PAS"/>
    <property type="match status" value="1"/>
</dbReference>
<dbReference type="EC" id="2.7.13.3" evidence="2"/>
<dbReference type="CDD" id="cd00130">
    <property type="entry name" value="PAS"/>
    <property type="match status" value="1"/>
</dbReference>
<evidence type="ECO:0000256" key="1">
    <source>
        <dbReference type="ARBA" id="ARBA00000085"/>
    </source>
</evidence>
<keyword evidence="3" id="KW-0597">Phosphoprotein</keyword>
<dbReference type="RefSeq" id="WP_289366720.1">
    <property type="nucleotide sequence ID" value="NZ_JAUCBP010000012.1"/>
</dbReference>
<dbReference type="InterPro" id="IPR035965">
    <property type="entry name" value="PAS-like_dom_sf"/>
</dbReference>
<dbReference type="InterPro" id="IPR000014">
    <property type="entry name" value="PAS"/>
</dbReference>
<evidence type="ECO:0000256" key="12">
    <source>
        <dbReference type="ARBA" id="ARBA00039567"/>
    </source>
</evidence>
<name>A0ABT7T072_9ALTE</name>
<dbReference type="NCBIfam" id="NF008293">
    <property type="entry name" value="PRK11073.1"/>
    <property type="match status" value="1"/>
</dbReference>
<dbReference type="Gene3D" id="3.30.450.20">
    <property type="entry name" value="PAS domain"/>
    <property type="match status" value="1"/>
</dbReference>
<evidence type="ECO:0000256" key="7">
    <source>
        <dbReference type="ARBA" id="ARBA00022801"/>
    </source>
</evidence>
<keyword evidence="17" id="KW-1185">Reference proteome</keyword>
<evidence type="ECO:0000313" key="17">
    <source>
        <dbReference type="Proteomes" id="UP001234343"/>
    </source>
</evidence>
<dbReference type="CDD" id="cd00082">
    <property type="entry name" value="HisKA"/>
    <property type="match status" value="1"/>
</dbReference>
<dbReference type="Pfam" id="PF02518">
    <property type="entry name" value="HATPase_c"/>
    <property type="match status" value="1"/>
</dbReference>
<dbReference type="SUPFAM" id="SSF55874">
    <property type="entry name" value="ATPase domain of HSP90 chaperone/DNA topoisomerase II/histidine kinase"/>
    <property type="match status" value="1"/>
</dbReference>
<dbReference type="PRINTS" id="PR00344">
    <property type="entry name" value="BCTRLSENSOR"/>
</dbReference>
<protein>
    <recommendedName>
        <fullName evidence="12">Sensory histidine kinase/phosphatase NtrB</fullName>
        <ecNumber evidence="2">2.7.13.3</ecNumber>
    </recommendedName>
    <alternativeName>
        <fullName evidence="13">Nitrogen regulation protein NR(II)</fullName>
    </alternativeName>
    <alternativeName>
        <fullName evidence="14">Nitrogen regulator II</fullName>
    </alternativeName>
</protein>
<dbReference type="InterPro" id="IPR003661">
    <property type="entry name" value="HisK_dim/P_dom"/>
</dbReference>
<dbReference type="Pfam" id="PF00512">
    <property type="entry name" value="HisKA"/>
    <property type="match status" value="1"/>
</dbReference>
<keyword evidence="4" id="KW-0808">Transferase</keyword>
<comment type="function">
    <text evidence="11">Member of the two-component regulatory system NtrB/NtrC, which controls expression of the nitrogen-regulated (ntr) genes in response to nitrogen limitation. Under conditions of nitrogen limitation, NtrB autophosphorylates and transfers the phosphoryl group to NtrC. In the presence of nitrogen, acts as a phosphatase that dephosphorylates and inactivates NtrC.</text>
</comment>
<dbReference type="PANTHER" id="PTHR43065">
    <property type="entry name" value="SENSOR HISTIDINE KINASE"/>
    <property type="match status" value="1"/>
</dbReference>
<dbReference type="PANTHER" id="PTHR43065:SF16">
    <property type="entry name" value="SENSORY HISTIDINE KINASE_PHOSPHATASE NTRB"/>
    <property type="match status" value="1"/>
</dbReference>
<dbReference type="InterPro" id="IPR013767">
    <property type="entry name" value="PAS_fold"/>
</dbReference>
<dbReference type="Gene3D" id="3.30.565.10">
    <property type="entry name" value="Histidine kinase-like ATPase, C-terminal domain"/>
    <property type="match status" value="1"/>
</dbReference>
<keyword evidence="9" id="KW-0902">Two-component regulatory system</keyword>
<evidence type="ECO:0000256" key="13">
    <source>
        <dbReference type="ARBA" id="ARBA00042313"/>
    </source>
</evidence>
<evidence type="ECO:0000256" key="11">
    <source>
        <dbReference type="ARBA" id="ARBA00037696"/>
    </source>
</evidence>
<comment type="catalytic activity">
    <reaction evidence="1">
        <text>ATP + protein L-histidine = ADP + protein N-phospho-L-histidine.</text>
        <dbReference type="EC" id="2.7.13.3"/>
    </reaction>
</comment>
<evidence type="ECO:0000256" key="6">
    <source>
        <dbReference type="ARBA" id="ARBA00022777"/>
    </source>
</evidence>
<dbReference type="EMBL" id="JAUCBP010000012">
    <property type="protein sequence ID" value="MDM7861838.1"/>
    <property type="molecule type" value="Genomic_DNA"/>
</dbReference>
<dbReference type="SUPFAM" id="SSF55785">
    <property type="entry name" value="PYP-like sensor domain (PAS domain)"/>
    <property type="match status" value="1"/>
</dbReference>
<evidence type="ECO:0000256" key="10">
    <source>
        <dbReference type="ARBA" id="ARBA00023231"/>
    </source>
</evidence>
<dbReference type="Pfam" id="PF00989">
    <property type="entry name" value="PAS"/>
    <property type="match status" value="1"/>
</dbReference>
<evidence type="ECO:0000256" key="5">
    <source>
        <dbReference type="ARBA" id="ARBA00022741"/>
    </source>
</evidence>
<dbReference type="SUPFAM" id="SSF47384">
    <property type="entry name" value="Homodimeric domain of signal transducing histidine kinase"/>
    <property type="match status" value="1"/>
</dbReference>
<dbReference type="InterPro" id="IPR036890">
    <property type="entry name" value="HATPase_C_sf"/>
</dbReference>
<dbReference type="SMART" id="SM00388">
    <property type="entry name" value="HisKA"/>
    <property type="match status" value="1"/>
</dbReference>